<dbReference type="Gene3D" id="3.40.50.720">
    <property type="entry name" value="NAD(P)-binding Rossmann-like Domain"/>
    <property type="match status" value="1"/>
</dbReference>
<gene>
    <name evidence="3" type="ORF">O7M46_01440</name>
</gene>
<evidence type="ECO:0000259" key="1">
    <source>
        <dbReference type="Pfam" id="PF01370"/>
    </source>
</evidence>
<dbReference type="InterPro" id="IPR011051">
    <property type="entry name" value="RmlC_Cupin_sf"/>
</dbReference>
<dbReference type="SUPFAM" id="SSF51182">
    <property type="entry name" value="RmlC-like cupins"/>
    <property type="match status" value="1"/>
</dbReference>
<organism evidence="3 4">
    <name type="scientific">Bisgaard Taxon 45</name>
    <dbReference type="NCBI Taxonomy" id="304289"/>
    <lineage>
        <taxon>Bacteria</taxon>
        <taxon>Pseudomonadati</taxon>
        <taxon>Pseudomonadota</taxon>
        <taxon>Gammaproteobacteria</taxon>
        <taxon>Pasteurellales</taxon>
        <taxon>Pasteurellaceae</taxon>
    </lineage>
</organism>
<dbReference type="EMBL" id="JAQAHH010000002">
    <property type="protein sequence ID" value="MDP9499616.1"/>
    <property type="molecule type" value="Genomic_DNA"/>
</dbReference>
<dbReference type="PANTHER" id="PTHR43245">
    <property type="entry name" value="BIFUNCTIONAL POLYMYXIN RESISTANCE PROTEIN ARNA"/>
    <property type="match status" value="1"/>
</dbReference>
<dbReference type="Gene3D" id="2.60.120.10">
    <property type="entry name" value="Jelly Rolls"/>
    <property type="match status" value="1"/>
</dbReference>
<proteinExistence type="predicted"/>
<dbReference type="InterPro" id="IPR036291">
    <property type="entry name" value="NAD(P)-bd_dom_sf"/>
</dbReference>
<evidence type="ECO:0000313" key="3">
    <source>
        <dbReference type="EMBL" id="MDP9499616.1"/>
    </source>
</evidence>
<dbReference type="Pfam" id="PF01370">
    <property type="entry name" value="Epimerase"/>
    <property type="match status" value="1"/>
</dbReference>
<dbReference type="CDD" id="cd07007">
    <property type="entry name" value="cupin_CapF-like_C"/>
    <property type="match status" value="1"/>
</dbReference>
<dbReference type="SUPFAM" id="SSF51735">
    <property type="entry name" value="NAD(P)-binding Rossmann-fold domains"/>
    <property type="match status" value="1"/>
</dbReference>
<dbReference type="InterPro" id="IPR029303">
    <property type="entry name" value="CapF_C"/>
</dbReference>
<dbReference type="PANTHER" id="PTHR43245:SF55">
    <property type="entry name" value="NAD(P)-BINDING DOMAIN-CONTAINING PROTEIN"/>
    <property type="match status" value="1"/>
</dbReference>
<keyword evidence="4" id="KW-1185">Reference proteome</keyword>
<sequence>MNILVTGSHGFIATNLIQFLSEKQDIQILQYHRKSTEEALTRDVLAADWIIHLAGANRPLHAQDFIDSNITLTEKICHILQTHQKKTPILLSSSIQVERKEMTEYSQSKLNAEEVVMQLHQENHNPIYIYRLANVFGKWSRPNYNSVVATFCHHVIHDLPVNIHDANAEIRLIYIDDVINAFWHLIQGNNTYQHTHFYIEPEYKITVGDLYKLITAFKHSRHTLITDEVGVGLKRALYATYLSFLPPEKFTYTIPQYRDARGVFVEMLKTPSAGQFSYFSAQPGITRGGHYHHSKTEKFLVIRGKALFKFKHVVTGESYQLETDGEHPTIVETVPGWAHDITNIGDDEMFVMLWANELFDREKPDTYAMPTTP</sequence>
<dbReference type="InterPro" id="IPR050177">
    <property type="entry name" value="Lipid_A_modif_metabolic_enz"/>
</dbReference>
<name>A0ABT9KEN6_9PAST</name>
<dbReference type="NCBIfam" id="NF047837">
    <property type="entry name" value="UDPAcbARedWbcJ"/>
    <property type="match status" value="1"/>
</dbReference>
<reference evidence="3 4" key="1">
    <citation type="submission" date="2022-12" db="EMBL/GenBank/DDBJ databases">
        <title>Genome sequence of Pasteurellaceae Bisgaard Taxon 45.</title>
        <authorList>
            <person name="Foggin C."/>
            <person name="Rosen L.E."/>
            <person name="Henton M."/>
            <person name="Buys A."/>
            <person name="Floyd T."/>
            <person name="Turner A.D."/>
            <person name="Tarbin J."/>
            <person name="Lloyd A.S."/>
            <person name="Chaitezvi C."/>
            <person name="Ellis R.J."/>
            <person name="Roberts H.C."/>
            <person name="Dastjerdi A."/>
            <person name="Nunez A."/>
            <person name="Van Vliet A.H."/>
            <person name="Steinbach F."/>
        </authorList>
    </citation>
    <scope>NUCLEOTIDE SEQUENCE [LARGE SCALE GENOMIC DNA]</scope>
    <source>
        <strain evidence="3 4">VF20HR</strain>
    </source>
</reference>
<dbReference type="InterPro" id="IPR001509">
    <property type="entry name" value="Epimerase_deHydtase"/>
</dbReference>
<protein>
    <submittedName>
        <fullName evidence="3">NAD-dependent epimerase/dehydratase family protein</fullName>
    </submittedName>
</protein>
<evidence type="ECO:0000313" key="4">
    <source>
        <dbReference type="Proteomes" id="UP001224083"/>
    </source>
</evidence>
<dbReference type="Proteomes" id="UP001224083">
    <property type="component" value="Unassembled WGS sequence"/>
</dbReference>
<dbReference type="InterPro" id="IPR014710">
    <property type="entry name" value="RmlC-like_jellyroll"/>
</dbReference>
<feature type="domain" description="NAD-dependent epimerase/dehydratase" evidence="1">
    <location>
        <begin position="3"/>
        <end position="193"/>
    </location>
</feature>
<evidence type="ECO:0000259" key="2">
    <source>
        <dbReference type="Pfam" id="PF14667"/>
    </source>
</evidence>
<feature type="domain" description="Capsular polysaccharide assembling protein CapF C-terminal" evidence="2">
    <location>
        <begin position="258"/>
        <end position="367"/>
    </location>
</feature>
<comment type="caution">
    <text evidence="3">The sequence shown here is derived from an EMBL/GenBank/DDBJ whole genome shotgun (WGS) entry which is preliminary data.</text>
</comment>
<accession>A0ABT9KEN6</accession>
<dbReference type="Pfam" id="PF14667">
    <property type="entry name" value="Polysacc_synt_C"/>
    <property type="match status" value="1"/>
</dbReference>